<sequence>MNNGQLNSLLESSFDAISILLVFTTVLFGIRYPEIINLLEKELQIEKKKELNRQRKALINGLIFKWAPVVFITFLCAYTMMPLGIKTIKYSNFSLTDFNLIRTAFVLAWFFAIVSFLATVYISMYIIHKVYSSWSSS</sequence>
<feature type="transmembrane region" description="Helical" evidence="1">
    <location>
        <begin position="16"/>
        <end position="36"/>
    </location>
</feature>
<evidence type="ECO:0000313" key="3">
    <source>
        <dbReference type="Proteomes" id="UP000282529"/>
    </source>
</evidence>
<keyword evidence="3" id="KW-1185">Reference proteome</keyword>
<evidence type="ECO:0000256" key="1">
    <source>
        <dbReference type="SAM" id="Phobius"/>
    </source>
</evidence>
<keyword evidence="1" id="KW-0472">Membrane</keyword>
<feature type="transmembrane region" description="Helical" evidence="1">
    <location>
        <begin position="57"/>
        <end position="80"/>
    </location>
</feature>
<organism evidence="2 3">
    <name type="scientific">Paenibacillus rhizophilus</name>
    <dbReference type="NCBI Taxonomy" id="1850366"/>
    <lineage>
        <taxon>Bacteria</taxon>
        <taxon>Bacillati</taxon>
        <taxon>Bacillota</taxon>
        <taxon>Bacilli</taxon>
        <taxon>Bacillales</taxon>
        <taxon>Paenibacillaceae</taxon>
        <taxon>Paenibacillus</taxon>
    </lineage>
</organism>
<accession>A0A3N9Q411</accession>
<protein>
    <submittedName>
        <fullName evidence="2">Uncharacterized protein</fullName>
    </submittedName>
</protein>
<proteinExistence type="predicted"/>
<gene>
    <name evidence="2" type="ORF">EH198_07830</name>
</gene>
<dbReference type="RefSeq" id="WP_124694989.1">
    <property type="nucleotide sequence ID" value="NZ_JBHUFE010000029.1"/>
</dbReference>
<feature type="transmembrane region" description="Helical" evidence="1">
    <location>
        <begin position="100"/>
        <end position="127"/>
    </location>
</feature>
<keyword evidence="1" id="KW-1133">Transmembrane helix</keyword>
<name>A0A3N9Q411_9BACL</name>
<evidence type="ECO:0000313" key="2">
    <source>
        <dbReference type="EMBL" id="RQW12256.1"/>
    </source>
</evidence>
<reference evidence="2 3" key="1">
    <citation type="submission" date="2018-11" db="EMBL/GenBank/DDBJ databases">
        <title>Genome sequence of strain 7197.</title>
        <authorList>
            <person name="Gao J."/>
            <person name="Sun J."/>
        </authorList>
    </citation>
    <scope>NUCLEOTIDE SEQUENCE [LARGE SCALE GENOMIC DNA]</scope>
    <source>
        <strain evidence="2 3">7197</strain>
    </source>
</reference>
<dbReference type="EMBL" id="RQPI01000003">
    <property type="protein sequence ID" value="RQW12256.1"/>
    <property type="molecule type" value="Genomic_DNA"/>
</dbReference>
<comment type="caution">
    <text evidence="2">The sequence shown here is derived from an EMBL/GenBank/DDBJ whole genome shotgun (WGS) entry which is preliminary data.</text>
</comment>
<dbReference type="Proteomes" id="UP000282529">
    <property type="component" value="Unassembled WGS sequence"/>
</dbReference>
<dbReference type="AlphaFoldDB" id="A0A3N9Q411"/>
<keyword evidence="1" id="KW-0812">Transmembrane</keyword>
<dbReference type="OrthoDB" id="9894295at2"/>